<evidence type="ECO:0000256" key="2">
    <source>
        <dbReference type="SAM" id="Phobius"/>
    </source>
</evidence>
<feature type="transmembrane region" description="Helical" evidence="2">
    <location>
        <begin position="97"/>
        <end position="119"/>
    </location>
</feature>
<evidence type="ECO:0000313" key="3">
    <source>
        <dbReference type="EMBL" id="MBK7673945.1"/>
    </source>
</evidence>
<feature type="transmembrane region" description="Helical" evidence="2">
    <location>
        <begin position="140"/>
        <end position="159"/>
    </location>
</feature>
<dbReference type="AlphaFoldDB" id="A0A935PV83"/>
<dbReference type="PANTHER" id="PTHR43317">
    <property type="entry name" value="THERMOSPERMINE SYNTHASE ACAULIS5"/>
    <property type="match status" value="1"/>
</dbReference>
<feature type="transmembrane region" description="Helical" evidence="2">
    <location>
        <begin position="165"/>
        <end position="183"/>
    </location>
</feature>
<dbReference type="EMBL" id="JADJMH010000001">
    <property type="protein sequence ID" value="MBK7673945.1"/>
    <property type="molecule type" value="Genomic_DNA"/>
</dbReference>
<feature type="transmembrane region" description="Helical" evidence="2">
    <location>
        <begin position="65"/>
        <end position="85"/>
    </location>
</feature>
<gene>
    <name evidence="3" type="ORF">IPJ27_03805</name>
</gene>
<dbReference type="InterPro" id="IPR029063">
    <property type="entry name" value="SAM-dependent_MTases_sf"/>
</dbReference>
<dbReference type="SUPFAM" id="SSF53335">
    <property type="entry name" value="S-adenosyl-L-methionine-dependent methyltransferases"/>
    <property type="match status" value="1"/>
</dbReference>
<comment type="caution">
    <text evidence="3">The sequence shown here is derived from an EMBL/GenBank/DDBJ whole genome shotgun (WGS) entry which is preliminary data.</text>
</comment>
<keyword evidence="2" id="KW-0812">Transmembrane</keyword>
<evidence type="ECO:0000313" key="4">
    <source>
        <dbReference type="Proteomes" id="UP000697998"/>
    </source>
</evidence>
<dbReference type="CDD" id="cd02440">
    <property type="entry name" value="AdoMet_MTases"/>
    <property type="match status" value="1"/>
</dbReference>
<dbReference type="Pfam" id="PF01564">
    <property type="entry name" value="Spermine_synth"/>
    <property type="match status" value="1"/>
</dbReference>
<reference evidence="3 4" key="1">
    <citation type="submission" date="2020-10" db="EMBL/GenBank/DDBJ databases">
        <title>Connecting structure to function with the recovery of over 1000 high-quality activated sludge metagenome-assembled genomes encoding full-length rRNA genes using long-read sequencing.</title>
        <authorList>
            <person name="Singleton C.M."/>
            <person name="Petriglieri F."/>
            <person name="Kristensen J.M."/>
            <person name="Kirkegaard R.H."/>
            <person name="Michaelsen T.Y."/>
            <person name="Andersen M.H."/>
            <person name="Karst S.M."/>
            <person name="Dueholm M.S."/>
            <person name="Nielsen P.H."/>
            <person name="Albertsen M."/>
        </authorList>
    </citation>
    <scope>NUCLEOTIDE SEQUENCE [LARGE SCALE GENOMIC DNA]</scope>
    <source>
        <strain evidence="3">EsbW_18-Q3-R4-48_BATAC.285</strain>
    </source>
</reference>
<dbReference type="Gene3D" id="3.40.50.150">
    <property type="entry name" value="Vaccinia Virus protein VP39"/>
    <property type="match status" value="1"/>
</dbReference>
<dbReference type="Proteomes" id="UP000697998">
    <property type="component" value="Unassembled WGS sequence"/>
</dbReference>
<evidence type="ECO:0000256" key="1">
    <source>
        <dbReference type="ARBA" id="ARBA00023115"/>
    </source>
</evidence>
<dbReference type="NCBIfam" id="NF037959">
    <property type="entry name" value="MFS_SpdSyn"/>
    <property type="match status" value="1"/>
</dbReference>
<protein>
    <submittedName>
        <fullName evidence="3">Fused MFS/spermidine synthase</fullName>
    </submittedName>
</protein>
<dbReference type="GO" id="GO:0006596">
    <property type="term" value="P:polyamine biosynthetic process"/>
    <property type="evidence" value="ECO:0007669"/>
    <property type="project" value="UniProtKB-KW"/>
</dbReference>
<keyword evidence="2" id="KW-0472">Membrane</keyword>
<feature type="transmembrane region" description="Helical" evidence="2">
    <location>
        <begin position="34"/>
        <end position="53"/>
    </location>
</feature>
<keyword evidence="2" id="KW-1133">Transmembrane helix</keyword>
<keyword evidence="1" id="KW-0620">Polyamine biosynthesis</keyword>
<name>A0A935PV83_9PROT</name>
<sequence>MKRLGWSLAFFIGFLSLSQEILWVRVVTFAHQGVPHSFALVLALFLFGVASGATAGKRLCGRWPLSADTAVGWCLLAGGVLDLLVPWWVSRVAGSEWLSVTMGVLIYMSAALKAMAFPVAHHLGSDAGGSYLGRSVARVYALNIVGSTLGALLTGYVLLDYVSVSSGFTLVGTATLVMGLVSLRRGCPGCVWIAPVIVVGVIATADPDDRTLVVAASRHAPGRIKTIIENRHGIIHVVDDGEERGDVVYGGNVYDGRTNIDLRVNSNRVDRVYLLAALHPAPRKVLVIGLSTGAWARILSTLPSLSQMDVVEINPGYLSLIAAYPHLSPLLDDRRVQVHIDDGRRWLRRHPEERFDLIVMNTTFHWRANITNLLSREFMEIARSRLAPGGIFAFNATGSADALATAAAVFPHAYRWSNFVYAAEQDFWAVPPQAVDRVAALRLGAEAFDLRRSTDRSLLNDMLAKPFASVHDVEIESGRALAVITDANMLTEFKYGRRLRLD</sequence>
<proteinExistence type="predicted"/>
<dbReference type="PANTHER" id="PTHR43317:SF1">
    <property type="entry name" value="THERMOSPERMINE SYNTHASE ACAULIS5"/>
    <property type="match status" value="1"/>
</dbReference>
<accession>A0A935PV83</accession>
<organism evidence="3 4">
    <name type="scientific">Candidatus Accumulibacter proximus</name>
    <dbReference type="NCBI Taxonomy" id="2954385"/>
    <lineage>
        <taxon>Bacteria</taxon>
        <taxon>Pseudomonadati</taxon>
        <taxon>Pseudomonadota</taxon>
        <taxon>Betaproteobacteria</taxon>
        <taxon>Candidatus Accumulibacter</taxon>
    </lineage>
</organism>